<protein>
    <submittedName>
        <fullName evidence="3">Putative ribose-5-phosphate isomerase 3</fullName>
    </submittedName>
</protein>
<dbReference type="GO" id="GO:0009052">
    <property type="term" value="P:pentose-phosphate shunt, non-oxidative branch"/>
    <property type="evidence" value="ECO:0007669"/>
    <property type="project" value="InterPro"/>
</dbReference>
<dbReference type="PANTHER" id="PTHR43748:SF3">
    <property type="entry name" value="RIBOSE-5-PHOSPHATE ISOMERASE 3, CHLOROPLASTIC-RELATED"/>
    <property type="match status" value="1"/>
</dbReference>
<dbReference type="AlphaFoldDB" id="A0A6B9V539"/>
<evidence type="ECO:0000256" key="2">
    <source>
        <dbReference type="ARBA" id="ARBA00004921"/>
    </source>
</evidence>
<evidence type="ECO:0000313" key="4">
    <source>
        <dbReference type="Proteomes" id="UP000464620"/>
    </source>
</evidence>
<keyword evidence="3" id="KW-0413">Isomerase</keyword>
<dbReference type="GO" id="GO:0004751">
    <property type="term" value="F:ribose-5-phosphate isomerase activity"/>
    <property type="evidence" value="ECO:0007669"/>
    <property type="project" value="UniProtKB-EC"/>
</dbReference>
<comment type="pathway">
    <text evidence="2">Carbohydrate degradation.</text>
</comment>
<dbReference type="PANTHER" id="PTHR43748">
    <property type="entry name" value="RIBOSE-5-PHOSPHATE ISOMERASE 3, CHLOROPLASTIC-RELATED"/>
    <property type="match status" value="1"/>
</dbReference>
<organism evidence="3 4">
    <name type="scientific">Arachis hypogaea</name>
    <name type="common">Peanut</name>
    <dbReference type="NCBI Taxonomy" id="3818"/>
    <lineage>
        <taxon>Eukaryota</taxon>
        <taxon>Viridiplantae</taxon>
        <taxon>Streptophyta</taxon>
        <taxon>Embryophyta</taxon>
        <taxon>Tracheophyta</taxon>
        <taxon>Spermatophyta</taxon>
        <taxon>Magnoliopsida</taxon>
        <taxon>eudicotyledons</taxon>
        <taxon>Gunneridae</taxon>
        <taxon>Pentapetalae</taxon>
        <taxon>rosids</taxon>
        <taxon>fabids</taxon>
        <taxon>Fabales</taxon>
        <taxon>Fabaceae</taxon>
        <taxon>Papilionoideae</taxon>
        <taxon>50 kb inversion clade</taxon>
        <taxon>dalbergioids sensu lato</taxon>
        <taxon>Dalbergieae</taxon>
        <taxon>Pterocarpus clade</taxon>
        <taxon>Arachis</taxon>
    </lineage>
</organism>
<evidence type="ECO:0000313" key="3">
    <source>
        <dbReference type="EMBL" id="QHN76593.1"/>
    </source>
</evidence>
<sequence length="67" mass="7878">MVEASSDKFVVVVDETKLVSRLSASDLAMPMEMVQFYWKYNLVQLQELFKEEGVVEHGLFLIYYRNI</sequence>
<dbReference type="Gene3D" id="3.40.50.1360">
    <property type="match status" value="1"/>
</dbReference>
<dbReference type="Gene3D" id="3.30.70.260">
    <property type="match status" value="1"/>
</dbReference>
<dbReference type="EMBL" id="CP031001">
    <property type="protein sequence ID" value="QHN76593.1"/>
    <property type="molecule type" value="Genomic_DNA"/>
</dbReference>
<evidence type="ECO:0000256" key="1">
    <source>
        <dbReference type="ARBA" id="ARBA00001713"/>
    </source>
</evidence>
<dbReference type="InterPro" id="IPR004788">
    <property type="entry name" value="Ribose5P_isomerase_type_A"/>
</dbReference>
<dbReference type="Proteomes" id="UP000464620">
    <property type="component" value="Chromosome B09"/>
</dbReference>
<name>A0A6B9V539_ARAHY</name>
<reference evidence="3 4" key="1">
    <citation type="submission" date="2020-01" db="EMBL/GenBank/DDBJ databases">
        <title>Genome sequence of Arachis hypogaea, cultivar Shitouqi.</title>
        <authorList>
            <person name="Zhuang W."/>
            <person name="Chen H."/>
            <person name="Varshney R."/>
            <person name="Wang D."/>
            <person name="Ming R."/>
        </authorList>
    </citation>
    <scope>NUCLEOTIDE SEQUENCE [LARGE SCALE GENOMIC DNA]</scope>
    <source>
        <tissue evidence="3">Young leaf</tissue>
    </source>
</reference>
<gene>
    <name evidence="3" type="ORF">DS421_19g645260</name>
</gene>
<dbReference type="Pfam" id="PF06026">
    <property type="entry name" value="Rib_5-P_isom_A"/>
    <property type="match status" value="1"/>
</dbReference>
<accession>A0A6B9V539</accession>
<comment type="catalytic activity">
    <reaction evidence="1">
        <text>aldehydo-D-ribose 5-phosphate = D-ribulose 5-phosphate</text>
        <dbReference type="Rhea" id="RHEA:14657"/>
        <dbReference type="ChEBI" id="CHEBI:58121"/>
        <dbReference type="ChEBI" id="CHEBI:58273"/>
        <dbReference type="EC" id="5.3.1.6"/>
    </reaction>
</comment>
<dbReference type="InterPro" id="IPR050262">
    <property type="entry name" value="Ribose-5P_isomerase"/>
</dbReference>
<proteinExistence type="predicted"/>